<reference evidence="1 2" key="1">
    <citation type="submission" date="2015-08" db="EMBL/GenBank/DDBJ databases">
        <title>Draft Genome Sequence of Bacillus vietnamensis UCD-SED5.</title>
        <authorList>
            <person name="Lee R.D."/>
            <person name="Jospin G."/>
            <person name="Lang J.M."/>
            <person name="Coil D.A."/>
            <person name="Eisen J.A."/>
        </authorList>
    </citation>
    <scope>NUCLEOTIDE SEQUENCE [LARGE SCALE GENOMIC DNA]</scope>
    <source>
        <strain evidence="1 2">UCD-SED5</strain>
    </source>
</reference>
<dbReference type="RefSeq" id="WP_060674455.1">
    <property type="nucleotide sequence ID" value="NZ_LIXZ01000022.1"/>
</dbReference>
<organism evidence="1 2">
    <name type="scientific">Rossellomorea vietnamensis</name>
    <dbReference type="NCBI Taxonomy" id="218284"/>
    <lineage>
        <taxon>Bacteria</taxon>
        <taxon>Bacillati</taxon>
        <taxon>Bacillota</taxon>
        <taxon>Bacilli</taxon>
        <taxon>Bacillales</taxon>
        <taxon>Bacillaceae</taxon>
        <taxon>Rossellomorea</taxon>
    </lineage>
</organism>
<dbReference type="Proteomes" id="UP000050398">
    <property type="component" value="Unassembled WGS sequence"/>
</dbReference>
<dbReference type="OrthoDB" id="8750087at2"/>
<protein>
    <submittedName>
        <fullName evidence="1">Benzoate transporter</fullName>
    </submittedName>
</protein>
<evidence type="ECO:0000313" key="1">
    <source>
        <dbReference type="EMBL" id="KPL57984.1"/>
    </source>
</evidence>
<dbReference type="InterPro" id="IPR016181">
    <property type="entry name" value="Acyl_CoA_acyltransferase"/>
</dbReference>
<comment type="caution">
    <text evidence="1">The sequence shown here is derived from an EMBL/GenBank/DDBJ whole genome shotgun (WGS) entry which is preliminary data.</text>
</comment>
<dbReference type="SUPFAM" id="SSF55729">
    <property type="entry name" value="Acyl-CoA N-acyltransferases (Nat)"/>
    <property type="match status" value="1"/>
</dbReference>
<name>A0A0P6WD02_9BACI</name>
<proteinExistence type="predicted"/>
<accession>A0A0P6WD02</accession>
<dbReference type="EMBL" id="LIXZ01000022">
    <property type="protein sequence ID" value="KPL57984.1"/>
    <property type="molecule type" value="Genomic_DNA"/>
</dbReference>
<dbReference type="PATRIC" id="fig|218284.4.peg.2422"/>
<sequence>MDYLFEGFLDKNNASYNVRLLTKEHMSQLQQLQELVVETLTEKKNLQPLTYEELDYILTGNGLMIGAFTEKGLIAFRALLIPPIDEEHLGLDVGLETEELPQVIYQEISNVHPNYRGNRLQQTLAHLIMQEQAKLDQGFTYVACTVAPFNIPSLKDKFKQGMEIAALKIKYVDQLRYIFLKRLEGDGGGGEISEILRVPMEDVECQQALLHEGWRGISLEEDDGGYRVLYVRRESMG</sequence>
<dbReference type="AlphaFoldDB" id="A0A0P6WD02"/>
<evidence type="ECO:0000313" key="2">
    <source>
        <dbReference type="Proteomes" id="UP000050398"/>
    </source>
</evidence>
<gene>
    <name evidence="1" type="ORF">AM506_19385</name>
</gene>